<evidence type="ECO:0000313" key="2">
    <source>
        <dbReference type="EMBL" id="KAJ3641305.1"/>
    </source>
</evidence>
<evidence type="ECO:0000313" key="3">
    <source>
        <dbReference type="Proteomes" id="UP001168821"/>
    </source>
</evidence>
<organism evidence="2 3">
    <name type="scientific">Zophobas morio</name>
    <dbReference type="NCBI Taxonomy" id="2755281"/>
    <lineage>
        <taxon>Eukaryota</taxon>
        <taxon>Metazoa</taxon>
        <taxon>Ecdysozoa</taxon>
        <taxon>Arthropoda</taxon>
        <taxon>Hexapoda</taxon>
        <taxon>Insecta</taxon>
        <taxon>Pterygota</taxon>
        <taxon>Neoptera</taxon>
        <taxon>Endopterygota</taxon>
        <taxon>Coleoptera</taxon>
        <taxon>Polyphaga</taxon>
        <taxon>Cucujiformia</taxon>
        <taxon>Tenebrionidae</taxon>
        <taxon>Zophobas</taxon>
    </lineage>
</organism>
<keyword evidence="3" id="KW-1185">Reference proteome</keyword>
<dbReference type="PANTHER" id="PTHR14663:SF2">
    <property type="entry name" value="METHYLTRANSFERASE NSUN7-RELATED"/>
    <property type="match status" value="1"/>
</dbReference>
<dbReference type="PANTHER" id="PTHR14663">
    <property type="entry name" value="METHYLTRANSFERASE NSUN7-RELATED"/>
    <property type="match status" value="1"/>
</dbReference>
<dbReference type="EMBL" id="JALNTZ010000009">
    <property type="protein sequence ID" value="KAJ3641305.1"/>
    <property type="molecule type" value="Genomic_DNA"/>
</dbReference>
<reference evidence="2" key="1">
    <citation type="journal article" date="2023" name="G3 (Bethesda)">
        <title>Whole genome assemblies of Zophobas morio and Tenebrio molitor.</title>
        <authorList>
            <person name="Kaur S."/>
            <person name="Stinson S.A."/>
            <person name="diCenzo G.C."/>
        </authorList>
    </citation>
    <scope>NUCLEOTIDE SEQUENCE</scope>
    <source>
        <strain evidence="2">QUZm001</strain>
    </source>
</reference>
<proteinExistence type="predicted"/>
<sequence>MGDAQESEHQLWVNLSSLGDGNIFAILPQLMRKMLDVEGGGMFRDEEPYDFVLPSDDEWQTKIYYKLVEKQRIADALEQDMFDWMQEPTEPKLHDWIIKPKKKQVQCEPPPKSAQKKSQKQNGPGPITWTVSDIAKAGCILTQPPLPTHFEDEQEMRRVYTLIYDVFRHKNVLTQALNDIGFFMVHPELELTISHIWLLFYDLYHRAFKKRETAVVAAATRLFHEAGLTAAESALWEFRTKLAAAVARLRIQHNALSLSDLLPAHLRDDKIQGYGSTTPVTCWVNLKKIKGVGELKNEIESGFGVKPVEETRQLGPRTYRLDRHCPHILAFHSSMRTALARSEFVKKHKLVVQDKSFCLGPATFFKHVTELELCGSVIQTHVNSPRTTAYLATILSQNDKIKRLMAFSAGGRKGEYESYLSELGMTNVLIFSDRLIDVSPDANYMEEVVAVFATPPNSYSAVNDPIDLVCSRGGDLSMLEILTEAEESEAGRERVYRILDEQRKTLRFAMSRPQVSYTIV</sequence>
<dbReference type="Proteomes" id="UP001168821">
    <property type="component" value="Unassembled WGS sequence"/>
</dbReference>
<feature type="region of interest" description="Disordered" evidence="1">
    <location>
        <begin position="102"/>
        <end position="125"/>
    </location>
</feature>
<gene>
    <name evidence="2" type="ORF">Zmor_027817</name>
</gene>
<accession>A0AA38HPC7</accession>
<protein>
    <submittedName>
        <fullName evidence="2">Uncharacterized protein</fullName>
    </submittedName>
</protein>
<dbReference type="InterPro" id="IPR042620">
    <property type="entry name" value="NSUN7"/>
</dbReference>
<evidence type="ECO:0000256" key="1">
    <source>
        <dbReference type="SAM" id="MobiDB-lite"/>
    </source>
</evidence>
<dbReference type="AlphaFoldDB" id="A0AA38HPC7"/>
<name>A0AA38HPC7_9CUCU</name>
<comment type="caution">
    <text evidence="2">The sequence shown here is derived from an EMBL/GenBank/DDBJ whole genome shotgun (WGS) entry which is preliminary data.</text>
</comment>